<evidence type="ECO:0000313" key="2">
    <source>
        <dbReference type="Proteomes" id="UP001251217"/>
    </source>
</evidence>
<dbReference type="InterPro" id="IPR046366">
    <property type="entry name" value="MPAB"/>
</dbReference>
<evidence type="ECO:0000313" key="1">
    <source>
        <dbReference type="EMBL" id="MDR7168311.1"/>
    </source>
</evidence>
<dbReference type="Proteomes" id="UP001251217">
    <property type="component" value="Unassembled WGS sequence"/>
</dbReference>
<dbReference type="EMBL" id="JAVDWW010000003">
    <property type="protein sequence ID" value="MDR7168311.1"/>
    <property type="molecule type" value="Genomic_DNA"/>
</dbReference>
<proteinExistence type="predicted"/>
<sequence>MTMTTGFAVRRRMNRLDPRTDAFEIARLSMVTLHGNERLTYALFTVAFLKQVAVPEMARTLYRRGRGDIVTDATRRNDDTLVFFGQLLDHGPDSEVGRAWISRLNEIHSNFPIRNADAIYTLATLALDPHALTSALGRSPFSARELDAHWNFWRAVAVHQGLVDIPETRDRLEDWARAYESSQYQGSKAGREIARSLIDAFGERVLPRYLRPFRTEIVSALCPEQLRAAHALPRPSPWLKRALGALVTLYVLTLPIRLVPADRSLAALFGDTRYGRREPRQVGYRPSTHDEYAE</sequence>
<evidence type="ECO:0008006" key="3">
    <source>
        <dbReference type="Google" id="ProtNLM"/>
    </source>
</evidence>
<dbReference type="RefSeq" id="WP_063007146.1">
    <property type="nucleotide sequence ID" value="NZ_JAVDWW010000003.1"/>
</dbReference>
<protein>
    <recommendedName>
        <fullName evidence="3">ER-bound oxygenase mpaB/mpaB'/Rubber oxygenase catalytic domain-containing protein</fullName>
    </recommendedName>
</protein>
<name>A0ABU1XE12_9NOCA</name>
<organism evidence="1 2">
    <name type="scientific">Nocardia kruczakiae</name>
    <dbReference type="NCBI Taxonomy" id="261477"/>
    <lineage>
        <taxon>Bacteria</taxon>
        <taxon>Bacillati</taxon>
        <taxon>Actinomycetota</taxon>
        <taxon>Actinomycetes</taxon>
        <taxon>Mycobacteriales</taxon>
        <taxon>Nocardiaceae</taxon>
        <taxon>Nocardia</taxon>
    </lineage>
</organism>
<dbReference type="PANTHER" id="PTHR36124">
    <property type="match status" value="1"/>
</dbReference>
<reference evidence="1 2" key="1">
    <citation type="submission" date="2023-07" db="EMBL/GenBank/DDBJ databases">
        <title>Sorghum-associated microbial communities from plants grown in Nebraska, USA.</title>
        <authorList>
            <person name="Schachtman D."/>
        </authorList>
    </citation>
    <scope>NUCLEOTIDE SEQUENCE [LARGE SCALE GENOMIC DNA]</scope>
    <source>
        <strain evidence="1 2">4272</strain>
    </source>
</reference>
<gene>
    <name evidence="1" type="ORF">J2W56_002042</name>
</gene>
<keyword evidence="2" id="KW-1185">Reference proteome</keyword>
<comment type="caution">
    <text evidence="1">The sequence shown here is derived from an EMBL/GenBank/DDBJ whole genome shotgun (WGS) entry which is preliminary data.</text>
</comment>
<accession>A0ABU1XE12</accession>
<dbReference type="PANTHER" id="PTHR36124:SF1">
    <property type="entry name" value="ER-BOUND OXYGENASE MPAB_MPAB'_RUBBER OXYGENASE CATALYTIC DOMAIN-CONTAINING PROTEIN"/>
    <property type="match status" value="1"/>
</dbReference>